<dbReference type="SUPFAM" id="SSF53901">
    <property type="entry name" value="Thiolase-like"/>
    <property type="match status" value="2"/>
</dbReference>
<dbReference type="KEGG" id="xau:Xaut_3133"/>
<dbReference type="eggNOG" id="COG0304">
    <property type="taxonomic scope" value="Bacteria"/>
</dbReference>
<feature type="active site" description="For beta-ketoacyl synthase activity" evidence="12">
    <location>
        <position position="170"/>
    </location>
</feature>
<dbReference type="NCBIfam" id="NF004970">
    <property type="entry name" value="PRK06333.1"/>
    <property type="match status" value="1"/>
</dbReference>
<keyword evidence="9 11" id="KW-0275">Fatty acid biosynthesis</keyword>
<dbReference type="CDD" id="cd00834">
    <property type="entry name" value="KAS_I_II"/>
    <property type="match status" value="1"/>
</dbReference>
<evidence type="ECO:0000256" key="4">
    <source>
        <dbReference type="ARBA" id="ARBA00014657"/>
    </source>
</evidence>
<proteinExistence type="inferred from homology"/>
<accession>A7IK20</accession>
<evidence type="ECO:0000256" key="10">
    <source>
        <dbReference type="ARBA" id="ARBA00023315"/>
    </source>
</evidence>
<dbReference type="SMART" id="SM00825">
    <property type="entry name" value="PKS_KS"/>
    <property type="match status" value="1"/>
</dbReference>
<dbReference type="PANTHER" id="PTHR11712:SF321">
    <property type="entry name" value="3-OXOACYL-[ACYL-CARRIER-PROTEIN] SYNTHASE 2"/>
    <property type="match status" value="1"/>
</dbReference>
<dbReference type="Pfam" id="PF02801">
    <property type="entry name" value="Ketoacyl-synt_C"/>
    <property type="match status" value="1"/>
</dbReference>
<dbReference type="OrthoDB" id="9808669at2"/>
<evidence type="ECO:0000256" key="9">
    <source>
        <dbReference type="ARBA" id="ARBA00023160"/>
    </source>
</evidence>
<keyword evidence="10 11" id="KW-0012">Acyltransferase</keyword>
<feature type="domain" description="Ketosynthase family 3 (KS3)" evidence="14">
    <location>
        <begin position="1"/>
        <end position="417"/>
    </location>
</feature>
<dbReference type="STRING" id="78245.Xaut_3133"/>
<dbReference type="GO" id="GO:0006633">
    <property type="term" value="P:fatty acid biosynthetic process"/>
    <property type="evidence" value="ECO:0007669"/>
    <property type="project" value="UniProtKB-UniRule"/>
</dbReference>
<dbReference type="FunFam" id="3.40.47.10:FF:000024">
    <property type="entry name" value="3-oxoacyl-[acyl-carrier-protein] synthase, mitochondrial"/>
    <property type="match status" value="1"/>
</dbReference>
<protein>
    <recommendedName>
        <fullName evidence="4 11">3-oxoacyl-[acyl-carrier-protein] synthase 2</fullName>
        <ecNumber evidence="3 11">2.3.1.179</ecNumber>
    </recommendedName>
</protein>
<dbReference type="InterPro" id="IPR016039">
    <property type="entry name" value="Thiolase-like"/>
</dbReference>
<dbReference type="HOGENOM" id="CLU_000022_69_2_5"/>
<comment type="function">
    <text evidence="11">Involved in the type II fatty acid elongation cycle. Catalyzes the elongation of a wide range of acyl-ACP by the addition of two carbons from malonyl-ACP to an acyl acceptor. Can efficiently catalyze the conversion of palmitoleoyl-ACP (cis-hexadec-9-enoyl-ACP) to cis-vaccenoyl-ACP (cis-octadec-11-enoyl-ACP), an essential step in the thermal regulation of fatty acid composition.</text>
</comment>
<dbReference type="InterPro" id="IPR014031">
    <property type="entry name" value="Ketoacyl_synth_C"/>
</dbReference>
<dbReference type="GO" id="GO:0004315">
    <property type="term" value="F:3-oxoacyl-[acyl-carrier-protein] synthase activity"/>
    <property type="evidence" value="ECO:0007669"/>
    <property type="project" value="UniProtKB-UniRule"/>
</dbReference>
<dbReference type="NCBIfam" id="NF005589">
    <property type="entry name" value="PRK07314.1"/>
    <property type="match status" value="1"/>
</dbReference>
<dbReference type="EMBL" id="CP000781">
    <property type="protein sequence ID" value="ABS68363.1"/>
    <property type="molecule type" value="Genomic_DNA"/>
</dbReference>
<evidence type="ECO:0000256" key="7">
    <source>
        <dbReference type="ARBA" id="ARBA00022832"/>
    </source>
</evidence>
<sequence>MRRVVVTGLGMVTPLGCGVEPTWRRLIAGESGVKAVSHFEVADLACKIAANVPRGDGSDGTFNPDQWMEPKEQRKVDEFIVYAMAAATQALDDAGWHPSSYEDQINTGVLIGSGIGGIEGIAESALLLKERGPRRISPFFIPGRLINLAGGYVSITHGLKGPNHAVVTACSTGAHAIGDAGRLIALGDADVMVAGGTESTVNRLALAGFAACKALCTAFNDDPTRASRPYDKDRDGFVMGEGAGVVVLEELEHAKARGARIYAELVGYGLSGDAFHITAPSPDGDGAFRCMQAALKRAGLTAGDIDYINAHGTSTMADEIELKAVERLLGNAAATTSMSSTKSSIGHLLGAAGAVEAIFSVLAIRDQIAPATLNLDNPSVETPIDLVPLKAKPRKIDAVLSNSFGFGGTNASLIFQRFDA</sequence>
<evidence type="ECO:0000256" key="12">
    <source>
        <dbReference type="PIRSR" id="PIRSR000447-1"/>
    </source>
</evidence>
<keyword evidence="5 11" id="KW-0444">Lipid biosynthesis</keyword>
<dbReference type="Gene3D" id="3.40.47.10">
    <property type="match status" value="2"/>
</dbReference>
<keyword evidence="6 11" id="KW-0808">Transferase</keyword>
<evidence type="ECO:0000313" key="15">
    <source>
        <dbReference type="EMBL" id="ABS68363.1"/>
    </source>
</evidence>
<comment type="pathway">
    <text evidence="1 11">Lipid metabolism; fatty acid biosynthesis.</text>
</comment>
<comment type="similarity">
    <text evidence="2 11 13">Belongs to the thiolase-like superfamily. Beta-ketoacyl-ACP synthases family.</text>
</comment>
<keyword evidence="16" id="KW-1185">Reference proteome</keyword>
<evidence type="ECO:0000259" key="14">
    <source>
        <dbReference type="PROSITE" id="PS52004"/>
    </source>
</evidence>
<dbReference type="PANTHER" id="PTHR11712">
    <property type="entry name" value="POLYKETIDE SYNTHASE-RELATED"/>
    <property type="match status" value="1"/>
</dbReference>
<keyword evidence="7" id="KW-0276">Fatty acid metabolism</keyword>
<keyword evidence="8" id="KW-0443">Lipid metabolism</keyword>
<dbReference type="InterPro" id="IPR014030">
    <property type="entry name" value="Ketoacyl_synth_N"/>
</dbReference>
<evidence type="ECO:0000256" key="13">
    <source>
        <dbReference type="RuleBase" id="RU003694"/>
    </source>
</evidence>
<evidence type="ECO:0000256" key="8">
    <source>
        <dbReference type="ARBA" id="ARBA00023098"/>
    </source>
</evidence>
<evidence type="ECO:0000256" key="1">
    <source>
        <dbReference type="ARBA" id="ARBA00005194"/>
    </source>
</evidence>
<evidence type="ECO:0000256" key="5">
    <source>
        <dbReference type="ARBA" id="ARBA00022516"/>
    </source>
</evidence>
<dbReference type="InterPro" id="IPR020841">
    <property type="entry name" value="PKS_Beta-ketoAc_synthase_dom"/>
</dbReference>
<gene>
    <name evidence="15" type="ordered locus">Xaut_3133</name>
</gene>
<dbReference type="EC" id="2.3.1.179" evidence="3 11"/>
<evidence type="ECO:0000256" key="6">
    <source>
        <dbReference type="ARBA" id="ARBA00022679"/>
    </source>
</evidence>
<dbReference type="PROSITE" id="PS00606">
    <property type="entry name" value="KS3_1"/>
    <property type="match status" value="1"/>
</dbReference>
<dbReference type="Pfam" id="PF00109">
    <property type="entry name" value="ketoacyl-synt"/>
    <property type="match status" value="1"/>
</dbReference>
<dbReference type="PhylomeDB" id="A7IK20"/>
<name>A7IK20_XANP2</name>
<dbReference type="AlphaFoldDB" id="A7IK20"/>
<evidence type="ECO:0000313" key="16">
    <source>
        <dbReference type="Proteomes" id="UP000002417"/>
    </source>
</evidence>
<evidence type="ECO:0000256" key="2">
    <source>
        <dbReference type="ARBA" id="ARBA00008467"/>
    </source>
</evidence>
<dbReference type="PIRSF" id="PIRSF000447">
    <property type="entry name" value="KAS_II"/>
    <property type="match status" value="1"/>
</dbReference>
<dbReference type="FunFam" id="3.40.47.10:FF:000015">
    <property type="entry name" value="3-oxoacyl-[acyl-carrier-protein] synthase, mitochondrial"/>
    <property type="match status" value="1"/>
</dbReference>
<dbReference type="NCBIfam" id="TIGR03150">
    <property type="entry name" value="fabF"/>
    <property type="match status" value="1"/>
</dbReference>
<dbReference type="UniPathway" id="UPA00094"/>
<dbReference type="InterPro" id="IPR000794">
    <property type="entry name" value="Beta-ketoacyl_synthase"/>
</dbReference>
<evidence type="ECO:0000256" key="11">
    <source>
        <dbReference type="PIRNR" id="PIRNR000447"/>
    </source>
</evidence>
<organism evidence="15 16">
    <name type="scientific">Xanthobacter autotrophicus (strain ATCC BAA-1158 / Py2)</name>
    <dbReference type="NCBI Taxonomy" id="78245"/>
    <lineage>
        <taxon>Bacteria</taxon>
        <taxon>Pseudomonadati</taxon>
        <taxon>Pseudomonadota</taxon>
        <taxon>Alphaproteobacteria</taxon>
        <taxon>Hyphomicrobiales</taxon>
        <taxon>Xanthobacteraceae</taxon>
        <taxon>Xanthobacter</taxon>
    </lineage>
</organism>
<dbReference type="GO" id="GO:0005829">
    <property type="term" value="C:cytosol"/>
    <property type="evidence" value="ECO:0007669"/>
    <property type="project" value="TreeGrafter"/>
</dbReference>
<comment type="catalytic activity">
    <reaction evidence="11">
        <text>(9Z)-hexadecenoyl-[ACP] + malonyl-[ACP] + H(+) = 3-oxo-(11Z)-octadecenoyl-[ACP] + holo-[ACP] + CO2</text>
        <dbReference type="Rhea" id="RHEA:55040"/>
        <dbReference type="Rhea" id="RHEA-COMP:9623"/>
        <dbReference type="Rhea" id="RHEA-COMP:9685"/>
        <dbReference type="Rhea" id="RHEA-COMP:10800"/>
        <dbReference type="Rhea" id="RHEA-COMP:14074"/>
        <dbReference type="ChEBI" id="CHEBI:15378"/>
        <dbReference type="ChEBI" id="CHEBI:16526"/>
        <dbReference type="ChEBI" id="CHEBI:64479"/>
        <dbReference type="ChEBI" id="CHEBI:78449"/>
        <dbReference type="ChEBI" id="CHEBI:83989"/>
        <dbReference type="ChEBI" id="CHEBI:138538"/>
        <dbReference type="EC" id="2.3.1.179"/>
    </reaction>
</comment>
<dbReference type="InterPro" id="IPR017568">
    <property type="entry name" value="3-oxoacyl-ACP_synth-2"/>
</dbReference>
<reference evidence="15 16" key="1">
    <citation type="submission" date="2007-07" db="EMBL/GenBank/DDBJ databases">
        <title>Complete sequence of chromosome of Xanthobacter autotrophicus Py2.</title>
        <authorList>
            <consortium name="US DOE Joint Genome Institute"/>
            <person name="Copeland A."/>
            <person name="Lucas S."/>
            <person name="Lapidus A."/>
            <person name="Barry K."/>
            <person name="Glavina del Rio T."/>
            <person name="Hammon N."/>
            <person name="Israni S."/>
            <person name="Dalin E."/>
            <person name="Tice H."/>
            <person name="Pitluck S."/>
            <person name="Sims D."/>
            <person name="Brettin T."/>
            <person name="Bruce D."/>
            <person name="Detter J.C."/>
            <person name="Han C."/>
            <person name="Tapia R."/>
            <person name="Brainard J."/>
            <person name="Schmutz J."/>
            <person name="Larimer F."/>
            <person name="Land M."/>
            <person name="Hauser L."/>
            <person name="Kyrpides N."/>
            <person name="Kim E."/>
            <person name="Ensigns S.A."/>
            <person name="Richardson P."/>
        </authorList>
    </citation>
    <scope>NUCLEOTIDE SEQUENCE [LARGE SCALE GENOMIC DNA]</scope>
    <source>
        <strain evidence="16">ATCC BAA-1158 / Py2</strain>
    </source>
</reference>
<dbReference type="InterPro" id="IPR018201">
    <property type="entry name" value="Ketoacyl_synth_AS"/>
</dbReference>
<dbReference type="PROSITE" id="PS52004">
    <property type="entry name" value="KS3_2"/>
    <property type="match status" value="1"/>
</dbReference>
<comment type="catalytic activity">
    <reaction evidence="11">
        <text>a fatty acyl-[ACP] + malonyl-[ACP] + H(+) = a 3-oxoacyl-[ACP] + holo-[ACP] + CO2</text>
        <dbReference type="Rhea" id="RHEA:22836"/>
        <dbReference type="Rhea" id="RHEA-COMP:9623"/>
        <dbReference type="Rhea" id="RHEA-COMP:9685"/>
        <dbReference type="Rhea" id="RHEA-COMP:9916"/>
        <dbReference type="Rhea" id="RHEA-COMP:14125"/>
        <dbReference type="ChEBI" id="CHEBI:15378"/>
        <dbReference type="ChEBI" id="CHEBI:16526"/>
        <dbReference type="ChEBI" id="CHEBI:64479"/>
        <dbReference type="ChEBI" id="CHEBI:78449"/>
        <dbReference type="ChEBI" id="CHEBI:78776"/>
        <dbReference type="ChEBI" id="CHEBI:138651"/>
    </reaction>
</comment>
<dbReference type="Proteomes" id="UP000002417">
    <property type="component" value="Chromosome"/>
</dbReference>
<evidence type="ECO:0000256" key="3">
    <source>
        <dbReference type="ARBA" id="ARBA00012356"/>
    </source>
</evidence>